<evidence type="ECO:0000313" key="2">
    <source>
        <dbReference type="EMBL" id="CAE6969544.1"/>
    </source>
</evidence>
<organism evidence="2 3">
    <name type="scientific">Paraburkholderia domus</name>
    <dbReference type="NCBI Taxonomy" id="2793075"/>
    <lineage>
        <taxon>Bacteria</taxon>
        <taxon>Pseudomonadati</taxon>
        <taxon>Pseudomonadota</taxon>
        <taxon>Betaproteobacteria</taxon>
        <taxon>Burkholderiales</taxon>
        <taxon>Burkholderiaceae</taxon>
        <taxon>Paraburkholderia</taxon>
    </lineage>
</organism>
<evidence type="ECO:0000313" key="3">
    <source>
        <dbReference type="Proteomes" id="UP000675121"/>
    </source>
</evidence>
<dbReference type="Pfam" id="PF15648">
    <property type="entry name" value="Tox-REase-5"/>
    <property type="match status" value="1"/>
</dbReference>
<dbReference type="RefSeq" id="WP_201084449.1">
    <property type="nucleotide sequence ID" value="NZ_CAJNAS010000057.1"/>
</dbReference>
<dbReference type="Proteomes" id="UP000675121">
    <property type="component" value="Unassembled WGS sequence"/>
</dbReference>
<feature type="domain" description="Tox-REase-5" evidence="1">
    <location>
        <begin position="127"/>
        <end position="203"/>
    </location>
</feature>
<dbReference type="EMBL" id="CAJNAS010000057">
    <property type="protein sequence ID" value="CAE6969544.1"/>
    <property type="molecule type" value="Genomic_DNA"/>
</dbReference>
<protein>
    <recommendedName>
        <fullName evidence="1">Tox-REase-5 domain-containing protein</fullName>
    </recommendedName>
</protein>
<dbReference type="AlphaFoldDB" id="A0A9N8NHA8"/>
<comment type="caution">
    <text evidence="2">The sequence shown here is derived from an EMBL/GenBank/DDBJ whole genome shotgun (WGS) entry which is preliminary data.</text>
</comment>
<evidence type="ECO:0000259" key="1">
    <source>
        <dbReference type="Pfam" id="PF15648"/>
    </source>
</evidence>
<accession>A0A9N8NHA8</accession>
<keyword evidence="3" id="KW-1185">Reference proteome</keyword>
<sequence>MGAIVVPAIEGLEVLVLRALAALGVGLAIEEGAKTGSKEKTSDCAESAGQSQCNQCRLRDGFVGQAVEPRYVTGKTRINYDYQLYIANLFAGPERFFYVKFGDTANTRIDLGAETTKDMFGNGGIYTTTEWSYGGLWFDGFWRSRCTVVEAKANYEHMWGDGGDDKPWAEGVVRGWVGKVLPAQIAVVQTASPQGKLEWHFMQLIPYRKAIDYGIPTTIARLTPMPTARVY</sequence>
<proteinExistence type="predicted"/>
<reference evidence="2" key="1">
    <citation type="submission" date="2021-02" db="EMBL/GenBank/DDBJ databases">
        <authorList>
            <person name="Vanwijnsberghe S."/>
        </authorList>
    </citation>
    <scope>NUCLEOTIDE SEQUENCE</scope>
    <source>
        <strain evidence="2">R-70211</strain>
    </source>
</reference>
<gene>
    <name evidence="2" type="ORF">R70211_07696</name>
</gene>
<name>A0A9N8NHA8_9BURK</name>
<dbReference type="InterPro" id="IPR028904">
    <property type="entry name" value="Tox-REase-5_dom"/>
</dbReference>